<comment type="similarity">
    <text evidence="1">Belongs to the GSP E family.</text>
</comment>
<dbReference type="Gene3D" id="3.40.50.300">
    <property type="entry name" value="P-loop containing nucleotide triphosphate hydrolases"/>
    <property type="match status" value="1"/>
</dbReference>
<dbReference type="GO" id="GO:0016887">
    <property type="term" value="F:ATP hydrolysis activity"/>
    <property type="evidence" value="ECO:0007669"/>
    <property type="project" value="TreeGrafter"/>
</dbReference>
<evidence type="ECO:0000313" key="6">
    <source>
        <dbReference type="Proteomes" id="UP000000644"/>
    </source>
</evidence>
<dbReference type="AlphaFoldDB" id="A1VS23"/>
<gene>
    <name evidence="5" type="ordered locus">Pnap_3153</name>
</gene>
<organism evidence="5 6">
    <name type="scientific">Polaromonas naphthalenivorans (strain CJ2)</name>
    <dbReference type="NCBI Taxonomy" id="365044"/>
    <lineage>
        <taxon>Bacteria</taxon>
        <taxon>Pseudomonadati</taxon>
        <taxon>Pseudomonadota</taxon>
        <taxon>Betaproteobacteria</taxon>
        <taxon>Burkholderiales</taxon>
        <taxon>Comamonadaceae</taxon>
        <taxon>Polaromonas</taxon>
    </lineage>
</organism>
<dbReference type="eggNOG" id="COG2804">
    <property type="taxonomic scope" value="Bacteria"/>
</dbReference>
<dbReference type="PANTHER" id="PTHR30258">
    <property type="entry name" value="TYPE II SECRETION SYSTEM PROTEIN GSPE-RELATED"/>
    <property type="match status" value="1"/>
</dbReference>
<evidence type="ECO:0000313" key="5">
    <source>
        <dbReference type="EMBL" id="ABM38451.1"/>
    </source>
</evidence>
<keyword evidence="3" id="KW-0067">ATP-binding</keyword>
<dbReference type="EMBL" id="CP000529">
    <property type="protein sequence ID" value="ABM38451.1"/>
    <property type="molecule type" value="Genomic_DNA"/>
</dbReference>
<keyword evidence="2" id="KW-0547">Nucleotide-binding</keyword>
<sequence>MHVTILIHVSVSPAWNRIIKSFPLQKKAILLTNSGFLPTRPDSLSPEKARPTTLTQLLRATQDLKLEPIITLATALEQLGLLHPREIEMLTDEDPQLLRSRSPELVERLLLTPEDLHHALARTAGIVEVDAANFMLPGRGFDGQLLRKMRNHDLLFLGEADETLFIASWHPTDEDMHHHLCTLTGRSVRVVWADRDAIVARLERMDPLAPKWTHEHDMFTAHQAVKRKALTTPLPATNAVTVHDQDMAHLMDEAVQGLSSVQPRKAPQELDESSDSPIMVRMVKRLIMDAQALHASDIHIETNPGEEFSRIRLRRDGDLELYQKLSPRLRAAMVSRIKVMARLDISEHRRPQDGKISFSEFGGDPLELRVSIMPTHDGMEDVVMRLLASSKPVPLAKLGLQPRDAEAVARMSARSFGLILAAGPTGSGKTTTLHSMLAEINTEERKIWTAEDPIEITQPGLRQVQVNPKIGLTFANAMRGFLRADPDVIMIGEIRDTETARIVIEASLTGHLVLSTLHTNSASESVVRLLDLGMDAMNFADSLVGIVAQRLVRSLCAHCSQKEPLLPGQFSELVKEYVQASPLSEEEGARRLLAAAGVQTPEEVTLKTAQGCDHCGGKGYKGRMGIYEILENSPTLRLLIQRNARPTEIYKEAIRSGMRSLRHDALEKCFQGLIDLHQARLAYL</sequence>
<dbReference type="CDD" id="cd01129">
    <property type="entry name" value="PulE-GspE-like"/>
    <property type="match status" value="1"/>
</dbReference>
<dbReference type="Proteomes" id="UP000000644">
    <property type="component" value="Chromosome"/>
</dbReference>
<feature type="domain" description="Bacterial type II secretion system protein E" evidence="4">
    <location>
        <begin position="482"/>
        <end position="496"/>
    </location>
</feature>
<evidence type="ECO:0000256" key="1">
    <source>
        <dbReference type="ARBA" id="ARBA00006611"/>
    </source>
</evidence>
<dbReference type="KEGG" id="pna:Pnap_3153"/>
<dbReference type="InterPro" id="IPR007831">
    <property type="entry name" value="T2SS_GspE_N"/>
</dbReference>
<dbReference type="STRING" id="365044.Pnap_3153"/>
<evidence type="ECO:0000256" key="3">
    <source>
        <dbReference type="ARBA" id="ARBA00022840"/>
    </source>
</evidence>
<dbReference type="SUPFAM" id="SSF52540">
    <property type="entry name" value="P-loop containing nucleoside triphosphate hydrolases"/>
    <property type="match status" value="1"/>
</dbReference>
<evidence type="ECO:0000259" key="4">
    <source>
        <dbReference type="PROSITE" id="PS00662"/>
    </source>
</evidence>
<dbReference type="InterPro" id="IPR027417">
    <property type="entry name" value="P-loop_NTPase"/>
</dbReference>
<name>A1VS23_POLNA</name>
<dbReference type="PROSITE" id="PS00662">
    <property type="entry name" value="T2SP_E"/>
    <property type="match status" value="1"/>
</dbReference>
<proteinExistence type="inferred from homology"/>
<keyword evidence="6" id="KW-1185">Reference proteome</keyword>
<dbReference type="HOGENOM" id="CLU_013446_10_1_4"/>
<reference evidence="6" key="1">
    <citation type="journal article" date="2009" name="Environ. Microbiol.">
        <title>The genome of Polaromonas naphthalenivorans strain CJ2, isolated from coal tar-contaminated sediment, reveals physiological and metabolic versatility and evolution through extensive horizontal gene transfer.</title>
        <authorList>
            <person name="Yagi J.M."/>
            <person name="Sims D."/>
            <person name="Brettin T."/>
            <person name="Bruce D."/>
            <person name="Madsen E.L."/>
        </authorList>
    </citation>
    <scope>NUCLEOTIDE SEQUENCE [LARGE SCALE GENOMIC DNA]</scope>
    <source>
        <strain evidence="6">CJ2</strain>
    </source>
</reference>
<evidence type="ECO:0000256" key="2">
    <source>
        <dbReference type="ARBA" id="ARBA00022741"/>
    </source>
</evidence>
<dbReference type="InterPro" id="IPR001482">
    <property type="entry name" value="T2SS/T4SS_dom"/>
</dbReference>
<dbReference type="SUPFAM" id="SSF160246">
    <property type="entry name" value="EspE N-terminal domain-like"/>
    <property type="match status" value="1"/>
</dbReference>
<protein>
    <submittedName>
        <fullName evidence="5">Type II secretion system protein E</fullName>
    </submittedName>
</protein>
<dbReference type="Gene3D" id="3.30.450.90">
    <property type="match status" value="1"/>
</dbReference>
<dbReference type="GO" id="GO:0005886">
    <property type="term" value="C:plasma membrane"/>
    <property type="evidence" value="ECO:0007669"/>
    <property type="project" value="TreeGrafter"/>
</dbReference>
<dbReference type="Pfam" id="PF05157">
    <property type="entry name" value="MshEN"/>
    <property type="match status" value="1"/>
</dbReference>
<dbReference type="InterPro" id="IPR037257">
    <property type="entry name" value="T2SS_E_N_sf"/>
</dbReference>
<dbReference type="Pfam" id="PF00437">
    <property type="entry name" value="T2SSE"/>
    <property type="match status" value="1"/>
</dbReference>
<dbReference type="GO" id="GO:0005524">
    <property type="term" value="F:ATP binding"/>
    <property type="evidence" value="ECO:0007669"/>
    <property type="project" value="UniProtKB-KW"/>
</dbReference>
<accession>A1VS23</accession>
<dbReference type="PANTHER" id="PTHR30258:SF1">
    <property type="entry name" value="PROTEIN TRANSPORT PROTEIN HOFB HOMOLOG"/>
    <property type="match status" value="1"/>
</dbReference>